<protein>
    <recommendedName>
        <fullName evidence="11">Polygalacturonase</fullName>
    </recommendedName>
</protein>
<reference evidence="9" key="2">
    <citation type="submission" date="2013-04" db="UniProtKB">
        <authorList>
            <consortium name="EnsemblPlants"/>
        </authorList>
    </citation>
    <scope>IDENTIFICATION</scope>
</reference>
<dbReference type="SUPFAM" id="SSF51126">
    <property type="entry name" value="Pectin lyase-like"/>
    <property type="match status" value="1"/>
</dbReference>
<evidence type="ECO:0000313" key="9">
    <source>
        <dbReference type="EnsemblPlants" id="OB07G16340.1"/>
    </source>
</evidence>
<evidence type="ECO:0000256" key="8">
    <source>
        <dbReference type="RuleBase" id="RU361169"/>
    </source>
</evidence>
<dbReference type="HOGENOM" id="CLU_1306540_0_0_1"/>
<dbReference type="EnsemblPlants" id="OB07G16340.1">
    <property type="protein sequence ID" value="OB07G16340.1"/>
    <property type="gene ID" value="OB07G16340"/>
</dbReference>
<keyword evidence="7" id="KW-0961">Cell wall biogenesis/degradation</keyword>
<comment type="subcellular location">
    <subcellularLocation>
        <location evidence="1">Secreted</location>
        <location evidence="1">Cell wall</location>
    </subcellularLocation>
</comment>
<reference evidence="9" key="1">
    <citation type="journal article" date="2013" name="Nat. Commun.">
        <title>Whole-genome sequencing of Oryza brachyantha reveals mechanisms underlying Oryza genome evolution.</title>
        <authorList>
            <person name="Chen J."/>
            <person name="Huang Q."/>
            <person name="Gao D."/>
            <person name="Wang J."/>
            <person name="Lang Y."/>
            <person name="Liu T."/>
            <person name="Li B."/>
            <person name="Bai Z."/>
            <person name="Luis Goicoechea J."/>
            <person name="Liang C."/>
            <person name="Chen C."/>
            <person name="Zhang W."/>
            <person name="Sun S."/>
            <person name="Liao Y."/>
            <person name="Zhang X."/>
            <person name="Yang L."/>
            <person name="Song C."/>
            <person name="Wang M."/>
            <person name="Shi J."/>
            <person name="Liu G."/>
            <person name="Liu J."/>
            <person name="Zhou H."/>
            <person name="Zhou W."/>
            <person name="Yu Q."/>
            <person name="An N."/>
            <person name="Chen Y."/>
            <person name="Cai Q."/>
            <person name="Wang B."/>
            <person name="Liu B."/>
            <person name="Min J."/>
            <person name="Huang Y."/>
            <person name="Wu H."/>
            <person name="Li Z."/>
            <person name="Zhang Y."/>
            <person name="Yin Y."/>
            <person name="Song W."/>
            <person name="Jiang J."/>
            <person name="Jackson S.A."/>
            <person name="Wing R.A."/>
            <person name="Wang J."/>
            <person name="Chen M."/>
        </authorList>
    </citation>
    <scope>NUCLEOTIDE SEQUENCE [LARGE SCALE GENOMIC DNA]</scope>
    <source>
        <strain evidence="9">cv. IRGC 101232</strain>
    </source>
</reference>
<dbReference type="GO" id="GO:0004650">
    <property type="term" value="F:polygalacturonase activity"/>
    <property type="evidence" value="ECO:0007669"/>
    <property type="project" value="InterPro"/>
</dbReference>
<dbReference type="Pfam" id="PF00295">
    <property type="entry name" value="Glyco_hydro_28"/>
    <property type="match status" value="1"/>
</dbReference>
<evidence type="ECO:0000256" key="1">
    <source>
        <dbReference type="ARBA" id="ARBA00004191"/>
    </source>
</evidence>
<dbReference type="eggNOG" id="ENOG502QRJW">
    <property type="taxonomic scope" value="Eukaryota"/>
</dbReference>
<keyword evidence="10" id="KW-1185">Reference proteome</keyword>
<dbReference type="AlphaFoldDB" id="J3MJQ2"/>
<comment type="similarity">
    <text evidence="2 8">Belongs to the glycosyl hydrolase 28 family.</text>
</comment>
<evidence type="ECO:0000256" key="7">
    <source>
        <dbReference type="ARBA" id="ARBA00023316"/>
    </source>
</evidence>
<dbReference type="InterPro" id="IPR011050">
    <property type="entry name" value="Pectin_lyase_fold/virulence"/>
</dbReference>
<evidence type="ECO:0008006" key="11">
    <source>
        <dbReference type="Google" id="ProtNLM"/>
    </source>
</evidence>
<evidence type="ECO:0000256" key="6">
    <source>
        <dbReference type="ARBA" id="ARBA00023295"/>
    </source>
</evidence>
<dbReference type="PANTHER" id="PTHR31375">
    <property type="match status" value="1"/>
</dbReference>
<evidence type="ECO:0000256" key="5">
    <source>
        <dbReference type="ARBA" id="ARBA00022801"/>
    </source>
</evidence>
<keyword evidence="6 8" id="KW-0326">Glycosidase</keyword>
<evidence type="ECO:0000256" key="2">
    <source>
        <dbReference type="ARBA" id="ARBA00008834"/>
    </source>
</evidence>
<keyword evidence="5 8" id="KW-0378">Hydrolase</keyword>
<keyword evidence="3" id="KW-0134">Cell wall</keyword>
<evidence type="ECO:0000256" key="3">
    <source>
        <dbReference type="ARBA" id="ARBA00022512"/>
    </source>
</evidence>
<keyword evidence="4" id="KW-0964">Secreted</keyword>
<dbReference type="Proteomes" id="UP000006038">
    <property type="component" value="Chromosome 7"/>
</dbReference>
<organism evidence="9">
    <name type="scientific">Oryza brachyantha</name>
    <name type="common">malo sina</name>
    <dbReference type="NCBI Taxonomy" id="4533"/>
    <lineage>
        <taxon>Eukaryota</taxon>
        <taxon>Viridiplantae</taxon>
        <taxon>Streptophyta</taxon>
        <taxon>Embryophyta</taxon>
        <taxon>Tracheophyta</taxon>
        <taxon>Spermatophyta</taxon>
        <taxon>Magnoliopsida</taxon>
        <taxon>Liliopsida</taxon>
        <taxon>Poales</taxon>
        <taxon>Poaceae</taxon>
        <taxon>BOP clade</taxon>
        <taxon>Oryzoideae</taxon>
        <taxon>Oryzeae</taxon>
        <taxon>Oryzinae</taxon>
        <taxon>Oryza</taxon>
    </lineage>
</organism>
<name>J3MJQ2_ORYBR</name>
<dbReference type="Gene3D" id="2.160.20.10">
    <property type="entry name" value="Single-stranded right-handed beta-helix, Pectin lyase-like"/>
    <property type="match status" value="1"/>
</dbReference>
<evidence type="ECO:0000256" key="4">
    <source>
        <dbReference type="ARBA" id="ARBA00022525"/>
    </source>
</evidence>
<dbReference type="GO" id="GO:0071555">
    <property type="term" value="P:cell wall organization"/>
    <property type="evidence" value="ECO:0007669"/>
    <property type="project" value="UniProtKB-KW"/>
</dbReference>
<accession>J3MJQ2</accession>
<proteinExistence type="inferred from homology"/>
<dbReference type="InterPro" id="IPR012334">
    <property type="entry name" value="Pectin_lyas_fold"/>
</dbReference>
<dbReference type="GO" id="GO:0005975">
    <property type="term" value="P:carbohydrate metabolic process"/>
    <property type="evidence" value="ECO:0007669"/>
    <property type="project" value="InterPro"/>
</dbReference>
<evidence type="ECO:0000313" key="10">
    <source>
        <dbReference type="Proteomes" id="UP000006038"/>
    </source>
</evidence>
<sequence>MYGTTNGARIKTWQGGKGSAKNIVFQNIIMDNVWNPIIIDQNYCDSSTPCKQQKSALEVSNVLFKNIRGTSASEKAIMLHCSSSVPCHAITLESVKLTVKGGSSDAKSTCQNAKWKESDMVHQIRKHEMSRLILLRVEIGIIFPLYQWKNSIDLNDIAYCFQQSIKKVIQRRNREFAGGRHRQLLCVLEKTTTRSAQVLKKPNQIEAKRRD</sequence>
<dbReference type="InterPro" id="IPR000743">
    <property type="entry name" value="Glyco_hydro_28"/>
</dbReference>
<dbReference type="Gramene" id="OB07G16340.1">
    <property type="protein sequence ID" value="OB07G16340.1"/>
    <property type="gene ID" value="OB07G16340"/>
</dbReference>